<keyword evidence="4" id="KW-0732">Signal</keyword>
<keyword evidence="2" id="KW-0443">Lipid metabolism</keyword>
<keyword evidence="3" id="KW-0175">Coiled coil</keyword>
<dbReference type="EMBL" id="AP028917">
    <property type="protein sequence ID" value="BES98647.1"/>
    <property type="molecule type" value="Genomic_DNA"/>
</dbReference>
<protein>
    <submittedName>
        <fullName evidence="6">Lipase, family member</fullName>
    </submittedName>
</protein>
<evidence type="ECO:0000256" key="2">
    <source>
        <dbReference type="ARBA" id="ARBA00023098"/>
    </source>
</evidence>
<evidence type="ECO:0000256" key="4">
    <source>
        <dbReference type="SAM" id="SignalP"/>
    </source>
</evidence>
<evidence type="ECO:0000313" key="7">
    <source>
        <dbReference type="Proteomes" id="UP001307889"/>
    </source>
</evidence>
<accession>A0ABN7B792</accession>
<feature type="domain" description="AB hydrolase-1" evidence="5">
    <location>
        <begin position="65"/>
        <end position="202"/>
    </location>
</feature>
<dbReference type="InterPro" id="IPR029058">
    <property type="entry name" value="AB_hydrolase_fold"/>
</dbReference>
<evidence type="ECO:0000259" key="5">
    <source>
        <dbReference type="Pfam" id="PF00561"/>
    </source>
</evidence>
<keyword evidence="7" id="KW-1185">Reference proteome</keyword>
<name>A0ABN7B792_9HEMI</name>
<proteinExistence type="predicted"/>
<dbReference type="PANTHER" id="PTHR11005">
    <property type="entry name" value="LYSOSOMAL ACID LIPASE-RELATED"/>
    <property type="match status" value="1"/>
</dbReference>
<gene>
    <name evidence="6" type="ORF">NTJ_11464</name>
</gene>
<sequence length="525" mass="60188">MIRTTRYCCGAVFVLVLVQISTAIIFPNTTDILISLDLPSEEYTYTTEDGHVLTMYRIPRPGAVPVLFLHGFLGSSDVWLLTKRKHNMPSVFYDEGYDVWMMNQRGNMYSKKHVSLSTDSSNPAYWNFSFHEIGMYDLSATIDLILKTTGFESLLYVGHSMGTSAFLVLLSERPEYNKKVRAAALLAPVAYSIRESKLPAIKLFIQNANFFSNLLYNSGMYELLPRDDQRASFIYNLCAAQLTLCTLFVKTVFNSNVENIKQNDLPYYLARLSSGSSVKVYQHLGNVISGYNFSKFDYGPDGNLRVYGTLKPPRYPVERVTVPLALFYSKADPFIDNYSIQQLKAHAANVIFDLSIPDVKFQHLDYLFGINARYMVTSFILKIFKKYSGQDKLPDSLNYISKSDLTKTSLGNQFLPILEPTVKEANRYPKKAPSINMKYQQKNVNNRYNVFKDYTKLQLKKYEGIPKGEVKYLKNLPNGIKEQKNKIEKYSQELESNLAIAESRNLQSTLKFLKPRRDSPRTFWI</sequence>
<dbReference type="Proteomes" id="UP001307889">
    <property type="component" value="Chromosome 9"/>
</dbReference>
<reference evidence="6 7" key="1">
    <citation type="submission" date="2023-09" db="EMBL/GenBank/DDBJ databases">
        <title>Nesidiocoris tenuis whole genome shotgun sequence.</title>
        <authorList>
            <person name="Shibata T."/>
            <person name="Shimoda M."/>
            <person name="Kobayashi T."/>
            <person name="Uehara T."/>
        </authorList>
    </citation>
    <scope>NUCLEOTIDE SEQUENCE [LARGE SCALE GENOMIC DNA]</scope>
    <source>
        <strain evidence="6 7">Japan</strain>
    </source>
</reference>
<feature type="coiled-coil region" evidence="3">
    <location>
        <begin position="473"/>
        <end position="504"/>
    </location>
</feature>
<feature type="chain" id="PRO_5047007088" evidence="4">
    <location>
        <begin position="24"/>
        <end position="525"/>
    </location>
</feature>
<dbReference type="Gene3D" id="3.40.50.1820">
    <property type="entry name" value="alpha/beta hydrolase"/>
    <property type="match status" value="1"/>
</dbReference>
<evidence type="ECO:0000256" key="1">
    <source>
        <dbReference type="ARBA" id="ARBA00022963"/>
    </source>
</evidence>
<keyword evidence="1" id="KW-0442">Lipid degradation</keyword>
<feature type="signal peptide" evidence="4">
    <location>
        <begin position="1"/>
        <end position="23"/>
    </location>
</feature>
<dbReference type="Pfam" id="PF00561">
    <property type="entry name" value="Abhydrolase_1"/>
    <property type="match status" value="1"/>
</dbReference>
<organism evidence="6 7">
    <name type="scientific">Nesidiocoris tenuis</name>
    <dbReference type="NCBI Taxonomy" id="355587"/>
    <lineage>
        <taxon>Eukaryota</taxon>
        <taxon>Metazoa</taxon>
        <taxon>Ecdysozoa</taxon>
        <taxon>Arthropoda</taxon>
        <taxon>Hexapoda</taxon>
        <taxon>Insecta</taxon>
        <taxon>Pterygota</taxon>
        <taxon>Neoptera</taxon>
        <taxon>Paraneoptera</taxon>
        <taxon>Hemiptera</taxon>
        <taxon>Heteroptera</taxon>
        <taxon>Panheteroptera</taxon>
        <taxon>Cimicomorpha</taxon>
        <taxon>Miridae</taxon>
        <taxon>Dicyphina</taxon>
        <taxon>Nesidiocoris</taxon>
    </lineage>
</organism>
<evidence type="ECO:0000313" key="6">
    <source>
        <dbReference type="EMBL" id="BES98647.1"/>
    </source>
</evidence>
<evidence type="ECO:0000256" key="3">
    <source>
        <dbReference type="SAM" id="Coils"/>
    </source>
</evidence>
<dbReference type="InterPro" id="IPR000073">
    <property type="entry name" value="AB_hydrolase_1"/>
</dbReference>
<dbReference type="SUPFAM" id="SSF53474">
    <property type="entry name" value="alpha/beta-Hydrolases"/>
    <property type="match status" value="1"/>
</dbReference>